<keyword evidence="5" id="KW-1185">Reference proteome</keyword>
<dbReference type="Proteomes" id="UP001055303">
    <property type="component" value="Unassembled WGS sequence"/>
</dbReference>
<proteinExistence type="predicted"/>
<reference evidence="2" key="3">
    <citation type="submission" date="2021-08" db="EMBL/GenBank/DDBJ databases">
        <authorList>
            <person name="Tani A."/>
            <person name="Ola A."/>
            <person name="Ogura Y."/>
            <person name="Katsura K."/>
            <person name="Hayashi T."/>
        </authorList>
    </citation>
    <scope>NUCLEOTIDE SEQUENCE</scope>
    <source>
        <strain evidence="2">DSM 22415</strain>
    </source>
</reference>
<gene>
    <name evidence="2" type="ORF">IFDJLNFL_0481</name>
    <name evidence="3" type="ORF">MTDSW087_03223</name>
</gene>
<dbReference type="RefSeq" id="WP_144765614.1">
    <property type="nucleotide sequence ID" value="NZ_BPQI01000009.1"/>
</dbReference>
<feature type="chain" id="PRO_5022204447" description="DUF4864 domain-containing protein" evidence="1">
    <location>
        <begin position="24"/>
        <end position="142"/>
    </location>
</feature>
<evidence type="ECO:0000313" key="3">
    <source>
        <dbReference type="EMBL" id="VUF13518.1"/>
    </source>
</evidence>
<evidence type="ECO:0000313" key="5">
    <source>
        <dbReference type="Proteomes" id="UP001055303"/>
    </source>
</evidence>
<dbReference type="EMBL" id="BPQI01000009">
    <property type="protein sequence ID" value="GJD54606.1"/>
    <property type="molecule type" value="Genomic_DNA"/>
</dbReference>
<reference evidence="3 4" key="1">
    <citation type="submission" date="2019-06" db="EMBL/GenBank/DDBJ databases">
        <authorList>
            <person name="Rodrigo-Torres L."/>
            <person name="Arahal R. D."/>
            <person name="Lucena T."/>
        </authorList>
    </citation>
    <scope>NUCLEOTIDE SEQUENCE [LARGE SCALE GENOMIC DNA]</scope>
    <source>
        <strain evidence="3 4">SW08-7</strain>
    </source>
</reference>
<evidence type="ECO:0000256" key="1">
    <source>
        <dbReference type="SAM" id="SignalP"/>
    </source>
</evidence>
<feature type="signal peptide" evidence="1">
    <location>
        <begin position="1"/>
        <end position="23"/>
    </location>
</feature>
<reference evidence="2" key="2">
    <citation type="journal article" date="2021" name="Front. Microbiol.">
        <title>Comprehensive Comparative Genomics and Phenotyping of Methylobacterium Species.</title>
        <authorList>
            <person name="Alessa O."/>
            <person name="Ogura Y."/>
            <person name="Fujitani Y."/>
            <person name="Takami H."/>
            <person name="Hayashi T."/>
            <person name="Sahin N."/>
            <person name="Tani A."/>
        </authorList>
    </citation>
    <scope>NUCLEOTIDE SEQUENCE</scope>
    <source>
        <strain evidence="2">DSM 22415</strain>
    </source>
</reference>
<dbReference type="InterPro" id="IPR032347">
    <property type="entry name" value="DUF4864"/>
</dbReference>
<dbReference type="EMBL" id="CABFVH010000020">
    <property type="protein sequence ID" value="VUF13518.1"/>
    <property type="molecule type" value="Genomic_DNA"/>
</dbReference>
<dbReference type="AlphaFoldDB" id="A0A564G0P4"/>
<evidence type="ECO:0000313" key="4">
    <source>
        <dbReference type="Proteomes" id="UP000401717"/>
    </source>
</evidence>
<sequence>MRARLALLAGLMAACLFASPTLAADDGARDAARAAISRQAEALARDDAETAYAQASPAIRDLFPTPEVFIGMVRTNYRPVYRHRSFVFGQAQDRGETGLSQEVAIQDEYGVDWTADYTVERQPDGSWRITGCRLTKAPGTNT</sequence>
<accession>A0A564G0P4</accession>
<evidence type="ECO:0008006" key="6">
    <source>
        <dbReference type="Google" id="ProtNLM"/>
    </source>
</evidence>
<name>A0A564G0P4_9HYPH</name>
<dbReference type="PROSITE" id="PS51257">
    <property type="entry name" value="PROKAR_LIPOPROTEIN"/>
    <property type="match status" value="1"/>
</dbReference>
<evidence type="ECO:0000313" key="2">
    <source>
        <dbReference type="EMBL" id="GJD54606.1"/>
    </source>
</evidence>
<dbReference type="OrthoDB" id="9130422at2"/>
<organism evidence="3 4">
    <name type="scientific">Methylobacterium dankookense</name>
    <dbReference type="NCBI Taxonomy" id="560405"/>
    <lineage>
        <taxon>Bacteria</taxon>
        <taxon>Pseudomonadati</taxon>
        <taxon>Pseudomonadota</taxon>
        <taxon>Alphaproteobacteria</taxon>
        <taxon>Hyphomicrobiales</taxon>
        <taxon>Methylobacteriaceae</taxon>
        <taxon>Methylobacterium</taxon>
    </lineage>
</organism>
<keyword evidence="1" id="KW-0732">Signal</keyword>
<protein>
    <recommendedName>
        <fullName evidence="6">DUF4864 domain-containing protein</fullName>
    </recommendedName>
</protein>
<dbReference type="Proteomes" id="UP000401717">
    <property type="component" value="Unassembled WGS sequence"/>
</dbReference>
<dbReference type="Pfam" id="PF16156">
    <property type="entry name" value="DUF4864"/>
    <property type="match status" value="1"/>
</dbReference>